<proteinExistence type="predicted"/>
<dbReference type="Pfam" id="PF26138">
    <property type="entry name" value="DUF8040"/>
    <property type="match status" value="1"/>
</dbReference>
<dbReference type="InterPro" id="IPR058353">
    <property type="entry name" value="DUF8040"/>
</dbReference>
<reference evidence="2" key="1">
    <citation type="submission" date="2022-08" db="EMBL/GenBank/DDBJ databases">
        <authorList>
            <consortium name="DOE Joint Genome Institute"/>
            <person name="Min B."/>
            <person name="Riley R."/>
            <person name="Sierra-Patev S."/>
            <person name="Naranjo-Ortiz M."/>
            <person name="Looney B."/>
            <person name="Konkel Z."/>
            <person name="Slot J.C."/>
            <person name="Sakamoto Y."/>
            <person name="Steenwyk J.L."/>
            <person name="Rokas A."/>
            <person name="Carro J."/>
            <person name="Camarero S."/>
            <person name="Ferreira P."/>
            <person name="Molpeceres G."/>
            <person name="Ruiz-Duenas F.J."/>
            <person name="Serrano A."/>
            <person name="Henrissat B."/>
            <person name="Drula E."/>
            <person name="Hughes K.W."/>
            <person name="Mata J.L."/>
            <person name="Ishikawa N.K."/>
            <person name="Vargas-Isla R."/>
            <person name="Ushijima S."/>
            <person name="Smith C.A."/>
            <person name="Ahrendt S."/>
            <person name="Andreopoulos W."/>
            <person name="He G."/>
            <person name="Labutti K."/>
            <person name="Lipzen A."/>
            <person name="Ng V."/>
            <person name="Sandor L."/>
            <person name="Barry K."/>
            <person name="Martinez A.T."/>
            <person name="Xiao Y."/>
            <person name="Gibbons J.G."/>
            <person name="Terashima K."/>
            <person name="Hibbett D.S."/>
            <person name="Grigoriev I.V."/>
        </authorList>
    </citation>
    <scope>NUCLEOTIDE SEQUENCE</scope>
    <source>
        <strain evidence="2">TFB10827</strain>
    </source>
</reference>
<feature type="domain" description="DUF8040" evidence="1">
    <location>
        <begin position="29"/>
        <end position="90"/>
    </location>
</feature>
<protein>
    <recommendedName>
        <fullName evidence="1">DUF8040 domain-containing protein</fullName>
    </recommendedName>
</protein>
<accession>A0ABQ8QUV5</accession>
<dbReference type="Proteomes" id="UP001163828">
    <property type="component" value="Unassembled WGS sequence"/>
</dbReference>
<comment type="caution">
    <text evidence="2">The sequence shown here is derived from an EMBL/GenBank/DDBJ whole genome shotgun (WGS) entry which is preliminary data.</text>
</comment>
<gene>
    <name evidence="2" type="ORF">F5050DRAFT_1546150</name>
</gene>
<keyword evidence="3" id="KW-1185">Reference proteome</keyword>
<evidence type="ECO:0000259" key="1">
    <source>
        <dbReference type="Pfam" id="PF26138"/>
    </source>
</evidence>
<evidence type="ECO:0000313" key="3">
    <source>
        <dbReference type="Proteomes" id="UP001163828"/>
    </source>
</evidence>
<sequence>ATAALVATTCAITVIDATWKRLNPEPYHTSLLKGDGWVEELLNGHQNRMKDDLSTQPYLFRRLELSLIRKGGLTGGRYIGTKEKLAIFLHQ</sequence>
<organism evidence="2 3">
    <name type="scientific">Lentinula boryana</name>
    <dbReference type="NCBI Taxonomy" id="40481"/>
    <lineage>
        <taxon>Eukaryota</taxon>
        <taxon>Fungi</taxon>
        <taxon>Dikarya</taxon>
        <taxon>Basidiomycota</taxon>
        <taxon>Agaricomycotina</taxon>
        <taxon>Agaricomycetes</taxon>
        <taxon>Agaricomycetidae</taxon>
        <taxon>Agaricales</taxon>
        <taxon>Marasmiineae</taxon>
        <taxon>Omphalotaceae</taxon>
        <taxon>Lentinula</taxon>
    </lineage>
</organism>
<feature type="non-terminal residue" evidence="2">
    <location>
        <position position="91"/>
    </location>
</feature>
<evidence type="ECO:0000313" key="2">
    <source>
        <dbReference type="EMBL" id="KAJ4002311.1"/>
    </source>
</evidence>
<name>A0ABQ8QUV5_9AGAR</name>
<dbReference type="EMBL" id="MU790503">
    <property type="protein sequence ID" value="KAJ4002311.1"/>
    <property type="molecule type" value="Genomic_DNA"/>
</dbReference>
<feature type="non-terminal residue" evidence="2">
    <location>
        <position position="1"/>
    </location>
</feature>